<accession>A0ABN7SU60</accession>
<dbReference type="InterPro" id="IPR018957">
    <property type="entry name" value="Znf_C3HC4_RING-type"/>
</dbReference>
<evidence type="ECO:0000259" key="5">
    <source>
        <dbReference type="PROSITE" id="PS50089"/>
    </source>
</evidence>
<dbReference type="Pfam" id="PF00097">
    <property type="entry name" value="zf-C3HC4"/>
    <property type="match status" value="1"/>
</dbReference>
<evidence type="ECO:0000256" key="2">
    <source>
        <dbReference type="ARBA" id="ARBA00022771"/>
    </source>
</evidence>
<protein>
    <submittedName>
        <fullName evidence="6">Oidioi.mRNA.OKI2018_I69.chr1.g3441.t1.cds</fullName>
    </submittedName>
</protein>
<dbReference type="Proteomes" id="UP001158576">
    <property type="component" value="Chromosome 1"/>
</dbReference>
<dbReference type="PROSITE" id="PS50089">
    <property type="entry name" value="ZF_RING_2"/>
    <property type="match status" value="1"/>
</dbReference>
<dbReference type="InterPro" id="IPR017907">
    <property type="entry name" value="Znf_RING_CS"/>
</dbReference>
<sequence length="103" mass="11400">MAENASLAECKNLIKSISTTNDLKVAMLAANTIQKCIDDRTCKICSKEFDPDVIFRQRAYISNCSHQFCYGCLAEEAGNTKRLPLCQTCSSAFALADVRILKN</sequence>
<keyword evidence="1" id="KW-0479">Metal-binding</keyword>
<feature type="domain" description="RING-type" evidence="5">
    <location>
        <begin position="42"/>
        <end position="90"/>
    </location>
</feature>
<evidence type="ECO:0000313" key="7">
    <source>
        <dbReference type="Proteomes" id="UP001158576"/>
    </source>
</evidence>
<dbReference type="EMBL" id="OU015566">
    <property type="protein sequence ID" value="CAG5107682.1"/>
    <property type="molecule type" value="Genomic_DNA"/>
</dbReference>
<dbReference type="PROSITE" id="PS00518">
    <property type="entry name" value="ZF_RING_1"/>
    <property type="match status" value="1"/>
</dbReference>
<dbReference type="Gene3D" id="3.30.40.10">
    <property type="entry name" value="Zinc/RING finger domain, C3HC4 (zinc finger)"/>
    <property type="match status" value="1"/>
</dbReference>
<gene>
    <name evidence="6" type="ORF">OKIOD_LOCUS12206</name>
</gene>
<dbReference type="SMART" id="SM00184">
    <property type="entry name" value="RING"/>
    <property type="match status" value="1"/>
</dbReference>
<reference evidence="6 7" key="1">
    <citation type="submission" date="2021-04" db="EMBL/GenBank/DDBJ databases">
        <authorList>
            <person name="Bliznina A."/>
        </authorList>
    </citation>
    <scope>NUCLEOTIDE SEQUENCE [LARGE SCALE GENOMIC DNA]</scope>
</reference>
<dbReference type="InterPro" id="IPR013083">
    <property type="entry name" value="Znf_RING/FYVE/PHD"/>
</dbReference>
<keyword evidence="3" id="KW-0862">Zinc</keyword>
<organism evidence="6 7">
    <name type="scientific">Oikopleura dioica</name>
    <name type="common">Tunicate</name>
    <dbReference type="NCBI Taxonomy" id="34765"/>
    <lineage>
        <taxon>Eukaryota</taxon>
        <taxon>Metazoa</taxon>
        <taxon>Chordata</taxon>
        <taxon>Tunicata</taxon>
        <taxon>Appendicularia</taxon>
        <taxon>Copelata</taxon>
        <taxon>Oikopleuridae</taxon>
        <taxon>Oikopleura</taxon>
    </lineage>
</organism>
<proteinExistence type="predicted"/>
<evidence type="ECO:0000256" key="3">
    <source>
        <dbReference type="ARBA" id="ARBA00022833"/>
    </source>
</evidence>
<name>A0ABN7SU60_OIKDI</name>
<evidence type="ECO:0000256" key="4">
    <source>
        <dbReference type="PROSITE-ProRule" id="PRU00175"/>
    </source>
</evidence>
<keyword evidence="2 4" id="KW-0863">Zinc-finger</keyword>
<evidence type="ECO:0000313" key="6">
    <source>
        <dbReference type="EMBL" id="CAG5107682.1"/>
    </source>
</evidence>
<dbReference type="InterPro" id="IPR001841">
    <property type="entry name" value="Znf_RING"/>
</dbReference>
<dbReference type="SUPFAM" id="SSF57850">
    <property type="entry name" value="RING/U-box"/>
    <property type="match status" value="1"/>
</dbReference>
<evidence type="ECO:0000256" key="1">
    <source>
        <dbReference type="ARBA" id="ARBA00022723"/>
    </source>
</evidence>
<keyword evidence="7" id="KW-1185">Reference proteome</keyword>